<feature type="compositionally biased region" description="Polar residues" evidence="1">
    <location>
        <begin position="1"/>
        <end position="17"/>
    </location>
</feature>
<dbReference type="AlphaFoldDB" id="A0A067Q8J6"/>
<dbReference type="OrthoDB" id="8954335at2759"/>
<dbReference type="InterPro" id="IPR027417">
    <property type="entry name" value="P-loop_NTPase"/>
</dbReference>
<feature type="compositionally biased region" description="Low complexity" evidence="1">
    <location>
        <begin position="356"/>
        <end position="368"/>
    </location>
</feature>
<evidence type="ECO:0000313" key="3">
    <source>
        <dbReference type="EMBL" id="KDQ59832.1"/>
    </source>
</evidence>
<feature type="region of interest" description="Disordered" evidence="1">
    <location>
        <begin position="266"/>
        <end position="377"/>
    </location>
</feature>
<dbReference type="InterPro" id="IPR006073">
    <property type="entry name" value="GTP-bd"/>
</dbReference>
<evidence type="ECO:0000313" key="4">
    <source>
        <dbReference type="Proteomes" id="UP000027265"/>
    </source>
</evidence>
<dbReference type="InParanoid" id="A0A067Q8J6"/>
<evidence type="ECO:0000256" key="1">
    <source>
        <dbReference type="SAM" id="MobiDB-lite"/>
    </source>
</evidence>
<dbReference type="EMBL" id="KL197715">
    <property type="protein sequence ID" value="KDQ59832.1"/>
    <property type="molecule type" value="Genomic_DNA"/>
</dbReference>
<proteinExistence type="predicted"/>
<dbReference type="Gene3D" id="3.40.50.300">
    <property type="entry name" value="P-loop containing nucleotide triphosphate hydrolases"/>
    <property type="match status" value="1"/>
</dbReference>
<feature type="compositionally biased region" description="Basic and acidic residues" evidence="1">
    <location>
        <begin position="275"/>
        <end position="284"/>
    </location>
</feature>
<protein>
    <recommendedName>
        <fullName evidence="2">G domain-containing protein</fullName>
    </recommendedName>
</protein>
<dbReference type="GO" id="GO:0005525">
    <property type="term" value="F:GTP binding"/>
    <property type="evidence" value="ECO:0007669"/>
    <property type="project" value="InterPro"/>
</dbReference>
<feature type="compositionally biased region" description="Polar residues" evidence="1">
    <location>
        <begin position="326"/>
        <end position="341"/>
    </location>
</feature>
<gene>
    <name evidence="3" type="ORF">JAAARDRAFT_153927</name>
</gene>
<feature type="region of interest" description="Disordered" evidence="1">
    <location>
        <begin position="1"/>
        <end position="21"/>
    </location>
</feature>
<feature type="domain" description="G" evidence="2">
    <location>
        <begin position="29"/>
        <end position="150"/>
    </location>
</feature>
<feature type="region of interest" description="Disordered" evidence="1">
    <location>
        <begin position="435"/>
        <end position="509"/>
    </location>
</feature>
<sequence>MSSATLVSQSERTSGSYVDNGPEVPPRNIILFGESGCGKSSIINMLAQSDIADTSSTAAGCTFQSQKYTIALGSDTLNIFDTVGLNEGRGGTVSSNTAISNLYKLVRKMQDGVNLLVYVIRGPRITESTADNYRMFFEGFCQRKVPIVLIVTGLENEDPMDAWWDRNCQAFKKYGMEFSGQACVTTFRGKRDEDGYYMFDREYFESKPKVFDLILHSLLDSPWKMESTRWFASIIKTLSSGLKPLVPFINSSTSISAILKSQDLDEENTGTDVGEGERERERETTSTISRSRSKKGNPFARALKGIFASGHPHHPPQSDPPHSRARSNTIGSSMDLSLTSPPASPRPERNLANRASSPFPLTSSGGSSSPPPTRPFRDEYIDRESFLALTDPSGLSEEDRKNYALWQVISPDAAATIPPPRNMELERSRVVHYAAQGSKHPATPTRRSSQSKSEGLPPKADRRSNKLLSPHRPTQPPPPPRHPIVGSSSRPTSPGPSRSRVPTVLIPGARRTGQNVTYAVPTDRIEYHARGVFIPYPSDSRGSNSRANRYPYTV</sequence>
<organism evidence="3 4">
    <name type="scientific">Jaapia argillacea MUCL 33604</name>
    <dbReference type="NCBI Taxonomy" id="933084"/>
    <lineage>
        <taxon>Eukaryota</taxon>
        <taxon>Fungi</taxon>
        <taxon>Dikarya</taxon>
        <taxon>Basidiomycota</taxon>
        <taxon>Agaricomycotina</taxon>
        <taxon>Agaricomycetes</taxon>
        <taxon>Agaricomycetidae</taxon>
        <taxon>Jaapiales</taxon>
        <taxon>Jaapiaceae</taxon>
        <taxon>Jaapia</taxon>
    </lineage>
</organism>
<evidence type="ECO:0000259" key="2">
    <source>
        <dbReference type="Pfam" id="PF01926"/>
    </source>
</evidence>
<dbReference type="SUPFAM" id="SSF52540">
    <property type="entry name" value="P-loop containing nucleoside triphosphate hydrolases"/>
    <property type="match status" value="1"/>
</dbReference>
<dbReference type="Pfam" id="PF01926">
    <property type="entry name" value="MMR_HSR1"/>
    <property type="match status" value="1"/>
</dbReference>
<keyword evidence="4" id="KW-1185">Reference proteome</keyword>
<dbReference type="Proteomes" id="UP000027265">
    <property type="component" value="Unassembled WGS sequence"/>
</dbReference>
<accession>A0A067Q8J6</accession>
<reference evidence="4" key="1">
    <citation type="journal article" date="2014" name="Proc. Natl. Acad. Sci. U.S.A.">
        <title>Extensive sampling of basidiomycete genomes demonstrates inadequacy of the white-rot/brown-rot paradigm for wood decay fungi.</title>
        <authorList>
            <person name="Riley R."/>
            <person name="Salamov A.A."/>
            <person name="Brown D.W."/>
            <person name="Nagy L.G."/>
            <person name="Floudas D."/>
            <person name="Held B.W."/>
            <person name="Levasseur A."/>
            <person name="Lombard V."/>
            <person name="Morin E."/>
            <person name="Otillar R."/>
            <person name="Lindquist E.A."/>
            <person name="Sun H."/>
            <person name="LaButti K.M."/>
            <person name="Schmutz J."/>
            <person name="Jabbour D."/>
            <person name="Luo H."/>
            <person name="Baker S.E."/>
            <person name="Pisabarro A.G."/>
            <person name="Walton J.D."/>
            <person name="Blanchette R.A."/>
            <person name="Henrissat B."/>
            <person name="Martin F."/>
            <person name="Cullen D."/>
            <person name="Hibbett D.S."/>
            <person name="Grigoriev I.V."/>
        </authorList>
    </citation>
    <scope>NUCLEOTIDE SEQUENCE [LARGE SCALE GENOMIC DNA]</scope>
    <source>
        <strain evidence="4">MUCL 33604</strain>
    </source>
</reference>
<name>A0A067Q8J6_9AGAM</name>
<dbReference type="HOGENOM" id="CLU_491802_0_0_1"/>
<dbReference type="CDD" id="cd00882">
    <property type="entry name" value="Ras_like_GTPase"/>
    <property type="match status" value="1"/>
</dbReference>
<feature type="compositionally biased region" description="Low complexity" evidence="1">
    <location>
        <begin position="483"/>
        <end position="504"/>
    </location>
</feature>
<dbReference type="STRING" id="933084.A0A067Q8J6"/>
<feature type="compositionally biased region" description="Pro residues" evidence="1">
    <location>
        <begin position="473"/>
        <end position="482"/>
    </location>
</feature>